<proteinExistence type="predicted"/>
<accession>A0AAD1TZI0</accession>
<gene>
    <name evidence="1" type="ORF">ECRASSUSDP1_LOCUS252</name>
</gene>
<comment type="caution">
    <text evidence="1">The sequence shown here is derived from an EMBL/GenBank/DDBJ whole genome shotgun (WGS) entry which is preliminary data.</text>
</comment>
<dbReference type="AlphaFoldDB" id="A0AAD1TZI0"/>
<sequence>MSSWCISRSSEENSSQLNLTEFEDELFSDEEQKSITDNITFHNKNNPKKPSPLFALPKINSKISSPNKKKLKPKIDQSKRRNSIKVLQLKPSKTNDPKKSLFVPTHKTYMIKKAIDDADYSFRIDPSQSYEFQNLRPRDGKYLRRSNLQSKQAVISFVSKQKVRRKGVRVRESDICILQVDNHLKVGGTPAGLLRRSSTVNAPKQDPNFCVLIERIVE</sequence>
<name>A0AAD1TZI0_EUPCR</name>
<keyword evidence="2" id="KW-1185">Reference proteome</keyword>
<dbReference type="EMBL" id="CAMPGE010000235">
    <property type="protein sequence ID" value="CAI2358968.1"/>
    <property type="molecule type" value="Genomic_DNA"/>
</dbReference>
<evidence type="ECO:0000313" key="2">
    <source>
        <dbReference type="Proteomes" id="UP001295684"/>
    </source>
</evidence>
<organism evidence="1 2">
    <name type="scientific">Euplotes crassus</name>
    <dbReference type="NCBI Taxonomy" id="5936"/>
    <lineage>
        <taxon>Eukaryota</taxon>
        <taxon>Sar</taxon>
        <taxon>Alveolata</taxon>
        <taxon>Ciliophora</taxon>
        <taxon>Intramacronucleata</taxon>
        <taxon>Spirotrichea</taxon>
        <taxon>Hypotrichia</taxon>
        <taxon>Euplotida</taxon>
        <taxon>Euplotidae</taxon>
        <taxon>Moneuplotes</taxon>
    </lineage>
</organism>
<reference evidence="1" key="1">
    <citation type="submission" date="2023-07" db="EMBL/GenBank/DDBJ databases">
        <authorList>
            <consortium name="AG Swart"/>
            <person name="Singh M."/>
            <person name="Singh A."/>
            <person name="Seah K."/>
            <person name="Emmerich C."/>
        </authorList>
    </citation>
    <scope>NUCLEOTIDE SEQUENCE</scope>
    <source>
        <strain evidence="1">DP1</strain>
    </source>
</reference>
<protein>
    <submittedName>
        <fullName evidence="1">Uncharacterized protein</fullName>
    </submittedName>
</protein>
<dbReference type="Proteomes" id="UP001295684">
    <property type="component" value="Unassembled WGS sequence"/>
</dbReference>
<evidence type="ECO:0000313" key="1">
    <source>
        <dbReference type="EMBL" id="CAI2358968.1"/>
    </source>
</evidence>